<keyword evidence="2" id="KW-1185">Reference proteome</keyword>
<reference evidence="1" key="1">
    <citation type="submission" date="2019-06" db="EMBL/GenBank/DDBJ databases">
        <authorList>
            <person name="Zheng W."/>
        </authorList>
    </citation>
    <scope>NUCLEOTIDE SEQUENCE</scope>
    <source>
        <strain evidence="1">QDHG01</strain>
    </source>
</reference>
<protein>
    <submittedName>
        <fullName evidence="1">Uncharacterized protein</fullName>
    </submittedName>
</protein>
<dbReference type="EMBL" id="RRYP01000682">
    <property type="protein sequence ID" value="TNV87003.1"/>
    <property type="molecule type" value="Genomic_DNA"/>
</dbReference>
<sequence length="66" mass="7763">MTVLVFKSSTRQPKFLLMSLSQELLALYSQQKRIRTRIGVKLSITIERPTLMMSPAESYWIQKQFN</sequence>
<dbReference type="AlphaFoldDB" id="A0A8J8TA77"/>
<evidence type="ECO:0000313" key="1">
    <source>
        <dbReference type="EMBL" id="TNV87003.1"/>
    </source>
</evidence>
<proteinExistence type="predicted"/>
<accession>A0A8J8TA77</accession>
<dbReference type="Proteomes" id="UP000785679">
    <property type="component" value="Unassembled WGS sequence"/>
</dbReference>
<name>A0A8J8TA77_HALGN</name>
<gene>
    <name evidence="1" type="ORF">FGO68_gene8598</name>
</gene>
<comment type="caution">
    <text evidence="1">The sequence shown here is derived from an EMBL/GenBank/DDBJ whole genome shotgun (WGS) entry which is preliminary data.</text>
</comment>
<organism evidence="1 2">
    <name type="scientific">Halteria grandinella</name>
    <dbReference type="NCBI Taxonomy" id="5974"/>
    <lineage>
        <taxon>Eukaryota</taxon>
        <taxon>Sar</taxon>
        <taxon>Alveolata</taxon>
        <taxon>Ciliophora</taxon>
        <taxon>Intramacronucleata</taxon>
        <taxon>Spirotrichea</taxon>
        <taxon>Stichotrichia</taxon>
        <taxon>Sporadotrichida</taxon>
        <taxon>Halteriidae</taxon>
        <taxon>Halteria</taxon>
    </lineage>
</organism>
<evidence type="ECO:0000313" key="2">
    <source>
        <dbReference type="Proteomes" id="UP000785679"/>
    </source>
</evidence>